<dbReference type="PANTHER" id="PTHR12296:SF21">
    <property type="entry name" value="DENN DOMAIN-CONTAINING PROTEIN 3"/>
    <property type="match status" value="1"/>
</dbReference>
<dbReference type="GO" id="GO:0032483">
    <property type="term" value="P:regulation of Rab protein signal transduction"/>
    <property type="evidence" value="ECO:0007669"/>
    <property type="project" value="TreeGrafter"/>
</dbReference>
<dbReference type="SMART" id="SM00801">
    <property type="entry name" value="dDENN"/>
    <property type="match status" value="1"/>
</dbReference>
<accession>F0W4I3</accession>
<dbReference type="PROSITE" id="PS50115">
    <property type="entry name" value="ARFGAP"/>
    <property type="match status" value="1"/>
</dbReference>
<dbReference type="GO" id="GO:0031410">
    <property type="term" value="C:cytoplasmic vesicle"/>
    <property type="evidence" value="ECO:0007669"/>
    <property type="project" value="TreeGrafter"/>
</dbReference>
<dbReference type="GO" id="GO:0008270">
    <property type="term" value="F:zinc ion binding"/>
    <property type="evidence" value="ECO:0007669"/>
    <property type="project" value="UniProtKB-KW"/>
</dbReference>
<dbReference type="PRINTS" id="PR00405">
    <property type="entry name" value="REVINTRACTNG"/>
</dbReference>
<dbReference type="InterPro" id="IPR000048">
    <property type="entry name" value="IQ_motif_EF-hand-BS"/>
</dbReference>
<dbReference type="InterPro" id="IPR043153">
    <property type="entry name" value="DENN_C"/>
</dbReference>
<evidence type="ECO:0000259" key="4">
    <source>
        <dbReference type="PROSITE" id="PS50211"/>
    </source>
</evidence>
<dbReference type="Pfam" id="PF03456">
    <property type="entry name" value="uDENN"/>
    <property type="match status" value="1"/>
</dbReference>
<dbReference type="PANTHER" id="PTHR12296">
    <property type="entry name" value="DENN DOMAIN-CONTAINING PROTEIN 4"/>
    <property type="match status" value="1"/>
</dbReference>
<dbReference type="InterPro" id="IPR005113">
    <property type="entry name" value="uDENN_dom"/>
</dbReference>
<dbReference type="Gene3D" id="1.10.220.150">
    <property type="entry name" value="Arf GTPase activating protein"/>
    <property type="match status" value="1"/>
</dbReference>
<dbReference type="Pfam" id="PF02104">
    <property type="entry name" value="SURF1"/>
    <property type="match status" value="1"/>
</dbReference>
<dbReference type="SMART" id="SM00799">
    <property type="entry name" value="DENN"/>
    <property type="match status" value="1"/>
</dbReference>
<proteinExistence type="predicted"/>
<dbReference type="PROSITE" id="PS50211">
    <property type="entry name" value="DENN"/>
    <property type="match status" value="1"/>
</dbReference>
<dbReference type="InterPro" id="IPR051696">
    <property type="entry name" value="DENN_Domain_GEFs"/>
</dbReference>
<feature type="domain" description="UDENN" evidence="4">
    <location>
        <begin position="184"/>
        <end position="760"/>
    </location>
</feature>
<dbReference type="GO" id="GO:0016020">
    <property type="term" value="C:membrane"/>
    <property type="evidence" value="ECO:0007669"/>
    <property type="project" value="InterPro"/>
</dbReference>
<dbReference type="InterPro" id="IPR037278">
    <property type="entry name" value="ARFGAP/RecO"/>
</dbReference>
<organism evidence="5">
    <name type="scientific">Albugo laibachii Nc14</name>
    <dbReference type="NCBI Taxonomy" id="890382"/>
    <lineage>
        <taxon>Eukaryota</taxon>
        <taxon>Sar</taxon>
        <taxon>Stramenopiles</taxon>
        <taxon>Oomycota</taxon>
        <taxon>Peronosporomycetes</taxon>
        <taxon>Albuginales</taxon>
        <taxon>Albuginaceae</taxon>
        <taxon>Albugo</taxon>
    </lineage>
</organism>
<dbReference type="HOGENOM" id="CLU_002963_0_0_1"/>
<dbReference type="SUPFAM" id="SSF57863">
    <property type="entry name" value="ArfGap/RecO-like zinc finger"/>
    <property type="match status" value="1"/>
</dbReference>
<dbReference type="InterPro" id="IPR021881">
    <property type="entry name" value="NACK_C"/>
</dbReference>
<gene>
    <name evidence="5" type="primary">AlNc14C17G1804</name>
    <name evidence="5" type="ORF">ALNC14_021590</name>
</gene>
<dbReference type="SMART" id="SM00105">
    <property type="entry name" value="ArfGap"/>
    <property type="match status" value="1"/>
</dbReference>
<dbReference type="EMBL" id="FR824062">
    <property type="protein sequence ID" value="CCA16016.1"/>
    <property type="molecule type" value="Genomic_DNA"/>
</dbReference>
<evidence type="ECO:0000256" key="2">
    <source>
        <dbReference type="SAM" id="MobiDB-lite"/>
    </source>
</evidence>
<dbReference type="Pfam" id="PF00612">
    <property type="entry name" value="IQ"/>
    <property type="match status" value="1"/>
</dbReference>
<dbReference type="InterPro" id="IPR005112">
    <property type="entry name" value="dDENN_dom"/>
</dbReference>
<keyword evidence="1" id="KW-0863">Zinc-finger</keyword>
<dbReference type="Pfam" id="PF03455">
    <property type="entry name" value="dDENN"/>
    <property type="match status" value="1"/>
</dbReference>
<reference evidence="5" key="2">
    <citation type="submission" date="2011-02" db="EMBL/GenBank/DDBJ databases">
        <authorList>
            <person name="MacLean D."/>
        </authorList>
    </citation>
    <scope>NUCLEOTIDE SEQUENCE</scope>
</reference>
<sequence>MRTLLDFYRSEPENQHCADCNVHLQESVWVSSSLGVFLCIQCAGLHRKLGVYTSRIKSLHLDAWSEKEVQQVIDFGGNRKVNAVHDLMDKTRDNRFSDFDPRSLTDDCNRLRWIQMKYQLAPLVEQDESQKEESGGMTFWPSETSGSSKSTEDNLRENWAAETCSPKNKKRFVNHFIVVGGRPNHLKEGECAEASSYIDFVPVVEDMFPEESMIEDEFLLSHIPQFAFPEGYHLRDTYKSPTSFSFVLTNINGVKLYASAFKFYEKLSPLELISLLTKNSNGQEGLNADKMNKGGGFQNPGPGYRPKCIIILSHYPYLTTFQEFLRQIYRVTLSEAPMPLERYITNFVSEIPVPPRGRVQVQITLPEDIYTIYRPPRNTFSLVDYSFRPLFRLLDINNVLIVFTCIILEYKVVLCSKHIAVLTPIAETFLSLLFPFSWQGVYIPLLPLSMWDMIEAPVPFLVGTHASMLKEMSSRMRGILFVDLDHNRVIPALDEDDVAIALPKLPDREAKKLKTMLLAHGNIFDPFASDVNKADQVFANEEDIIPIDGFVVEEGHMISYNRPHAQVNSVPIFNTSFQPMGKNLRSRGVAPHSPVYPSARGSSPAFKSQLPSPSSVDLKTDQLRHRSFQRASRASTSSSFHGDAPNSCVMTPSTSPNSLNSQENIWSAVSLTDSTYNETQTFSTHGIRKSFLRYFVSMLRKYPQYLRSHDEVSDKQALFDEEGFLHEITDSGTRAFLSQLLSTQMFQRFCLDRADNAKSCEVLFFDQSIHEKLNRSLTIGKKKYDCSFLADTSEEIQETFVAPSPSSFGLPDGTNYKYNYFPKLKKNLFGGVRKPRNLCITRDHLQMHQSAFFRPRTIKCLSWDEIRKSVIQLQSFYRMYRQRKRYLRQIIAIRTLQRYTLRRTKSFMIQARRYRMCYALSRTAVIKIQATSRMRIQRRAWATFLPAVSRAQNLRGCTTSPGSLERKKDEKKETTIHNFLRQIAEQISWVYGSKTVTKILLEEERRVQKDKQSSTMMKSGSADQSSVRRSGFTLPLTMWNIIRSPTSAREHDNSVSDACVLSNDEERHLLCQNLRRRCSPEKLNSVYEEFGIALNSKRRKQKLTSLLWRTYEKATLSAEIVANGASDLAHYRTISVIVEHTKEAASTAALGVWQTKRYYWKRQLIRDRELQMTANISDLPENAIQSDEMYDLHTSIRIILTALSTTRDELEFHQLRMEGEWKPKSTFYLYPRSSPAEATDSIASPKPGGYIYSLLLRENGTPVIVNRGWLPHQLLEKHIKCSHKENGEHAAISGFLRKGGKKGKFTPDNDFASRHMYWLDHHALAQAMGVKNMLPVMIDASRNDDECEDEITLDFPLRKTPSNYLTFYMTPEKHAGYAVLLQHRFNCYGVPSLSTDQRQKNDVEEPTLKKKEAE</sequence>
<feature type="region of interest" description="Disordered" evidence="2">
    <location>
        <begin position="583"/>
        <end position="656"/>
    </location>
</feature>
<dbReference type="PROSITE" id="PS50096">
    <property type="entry name" value="IQ"/>
    <property type="match status" value="2"/>
</dbReference>
<feature type="compositionally biased region" description="Basic and acidic residues" evidence="2">
    <location>
        <begin position="1397"/>
        <end position="1414"/>
    </location>
</feature>
<dbReference type="Gene3D" id="3.40.50.11500">
    <property type="match status" value="1"/>
</dbReference>
<feature type="domain" description="Arf-GAP" evidence="3">
    <location>
        <begin position="2"/>
        <end position="131"/>
    </location>
</feature>
<dbReference type="CDD" id="cd06662">
    <property type="entry name" value="SURF1"/>
    <property type="match status" value="1"/>
</dbReference>
<dbReference type="PROSITE" id="PS50895">
    <property type="entry name" value="SURF1"/>
    <property type="match status" value="1"/>
</dbReference>
<evidence type="ECO:0000259" key="3">
    <source>
        <dbReference type="PROSITE" id="PS50115"/>
    </source>
</evidence>
<dbReference type="InterPro" id="IPR038508">
    <property type="entry name" value="ArfGAP_dom_sf"/>
</dbReference>
<name>F0W4I3_9STRA</name>
<dbReference type="InterPro" id="IPR002994">
    <property type="entry name" value="Surf1/Shy1"/>
</dbReference>
<dbReference type="InterPro" id="IPR037516">
    <property type="entry name" value="Tripartite_DENN"/>
</dbReference>
<dbReference type="InterPro" id="IPR001194">
    <property type="entry name" value="cDENN_dom"/>
</dbReference>
<evidence type="ECO:0000256" key="1">
    <source>
        <dbReference type="PROSITE-ProRule" id="PRU00288"/>
    </source>
</evidence>
<evidence type="ECO:0000313" key="5">
    <source>
        <dbReference type="EMBL" id="CCA16016.1"/>
    </source>
</evidence>
<dbReference type="GO" id="GO:0005096">
    <property type="term" value="F:GTPase activator activity"/>
    <property type="evidence" value="ECO:0007669"/>
    <property type="project" value="InterPro"/>
</dbReference>
<protein>
    <submittedName>
        <fullName evidence="5">Uncharacterized protein AlNc14C17G1804</fullName>
    </submittedName>
</protein>
<feature type="region of interest" description="Disordered" evidence="2">
    <location>
        <begin position="127"/>
        <end position="153"/>
    </location>
</feature>
<dbReference type="Pfam" id="PF11995">
    <property type="entry name" value="DUF3490"/>
    <property type="match status" value="1"/>
</dbReference>
<feature type="compositionally biased region" description="Polar residues" evidence="2">
    <location>
        <begin position="629"/>
        <end position="640"/>
    </location>
</feature>
<keyword evidence="1" id="KW-0862">Zinc</keyword>
<dbReference type="SMART" id="SM00015">
    <property type="entry name" value="IQ"/>
    <property type="match status" value="2"/>
</dbReference>
<feature type="compositionally biased region" description="Polar residues" evidence="2">
    <location>
        <begin position="605"/>
        <end position="617"/>
    </location>
</feature>
<dbReference type="Pfam" id="PF01412">
    <property type="entry name" value="ArfGap"/>
    <property type="match status" value="1"/>
</dbReference>
<dbReference type="Pfam" id="PF02141">
    <property type="entry name" value="DENN"/>
    <property type="match status" value="1"/>
</dbReference>
<dbReference type="SMART" id="SM00800">
    <property type="entry name" value="uDENN"/>
    <property type="match status" value="1"/>
</dbReference>
<keyword evidence="1" id="KW-0479">Metal-binding</keyword>
<dbReference type="CDD" id="cd08204">
    <property type="entry name" value="ArfGap"/>
    <property type="match status" value="1"/>
</dbReference>
<dbReference type="InterPro" id="IPR001164">
    <property type="entry name" value="ArfGAP_dom"/>
</dbReference>
<dbReference type="Gene3D" id="3.30.450.200">
    <property type="match status" value="1"/>
</dbReference>
<reference evidence="5" key="1">
    <citation type="journal article" date="2011" name="PLoS Biol.">
        <title>Gene gain and loss during evolution of obligate parasitism in the white rust pathogen of Arabidopsis thaliana.</title>
        <authorList>
            <person name="Kemen E."/>
            <person name="Gardiner A."/>
            <person name="Schultz-Larsen T."/>
            <person name="Kemen A.C."/>
            <person name="Balmuth A.L."/>
            <person name="Robert-Seilaniantz A."/>
            <person name="Bailey K."/>
            <person name="Holub E."/>
            <person name="Studholme D.J."/>
            <person name="Maclean D."/>
            <person name="Jones J.D."/>
        </authorList>
    </citation>
    <scope>NUCLEOTIDE SEQUENCE</scope>
</reference>
<feature type="region of interest" description="Disordered" evidence="2">
    <location>
        <begin position="1394"/>
        <end position="1414"/>
    </location>
</feature>